<dbReference type="InterPro" id="IPR001882">
    <property type="entry name" value="Biotin_BS"/>
</dbReference>
<organism evidence="3 4">
    <name type="scientific">Desulfoluna spongiiphila</name>
    <dbReference type="NCBI Taxonomy" id="419481"/>
    <lineage>
        <taxon>Bacteria</taxon>
        <taxon>Pseudomonadati</taxon>
        <taxon>Thermodesulfobacteriota</taxon>
        <taxon>Desulfobacteria</taxon>
        <taxon>Desulfobacterales</taxon>
        <taxon>Desulfolunaceae</taxon>
        <taxon>Desulfoluna</taxon>
    </lineage>
</organism>
<proteinExistence type="predicted"/>
<protein>
    <submittedName>
        <fullName evidence="3">3-methylcrotonyl-CoA carboxylase alpha subunit</fullName>
    </submittedName>
</protein>
<dbReference type="InterPro" id="IPR000089">
    <property type="entry name" value="Biotin_lipoyl"/>
</dbReference>
<dbReference type="Pfam" id="PF00364">
    <property type="entry name" value="Biotin_lipoyl"/>
    <property type="match status" value="1"/>
</dbReference>
<evidence type="ECO:0000259" key="2">
    <source>
        <dbReference type="PROSITE" id="PS50968"/>
    </source>
</evidence>
<dbReference type="EMBL" id="FMUX01000011">
    <property type="protein sequence ID" value="SCY54243.1"/>
    <property type="molecule type" value="Genomic_DNA"/>
</dbReference>
<dbReference type="Proteomes" id="UP000198870">
    <property type="component" value="Unassembled WGS sequence"/>
</dbReference>
<reference evidence="3 4" key="1">
    <citation type="submission" date="2016-10" db="EMBL/GenBank/DDBJ databases">
        <authorList>
            <person name="de Groot N.N."/>
        </authorList>
    </citation>
    <scope>NUCLEOTIDE SEQUENCE [LARGE SCALE GENOMIC DNA]</scope>
    <source>
        <strain evidence="3 4">AA1</strain>
    </source>
</reference>
<keyword evidence="4" id="KW-1185">Reference proteome</keyword>
<dbReference type="InterPro" id="IPR011053">
    <property type="entry name" value="Single_hybrid_motif"/>
</dbReference>
<keyword evidence="1" id="KW-0092">Biotin</keyword>
<dbReference type="Gene3D" id="2.40.50.100">
    <property type="match status" value="1"/>
</dbReference>
<name>A0A1G5GRS5_9BACT</name>
<evidence type="ECO:0000313" key="3">
    <source>
        <dbReference type="EMBL" id="SCY54243.1"/>
    </source>
</evidence>
<dbReference type="CDD" id="cd06850">
    <property type="entry name" value="biotinyl_domain"/>
    <property type="match status" value="1"/>
</dbReference>
<dbReference type="PROSITE" id="PS00188">
    <property type="entry name" value="BIOTIN"/>
    <property type="match status" value="1"/>
</dbReference>
<dbReference type="STRING" id="419481.SAMN05216233_11192"/>
<dbReference type="PANTHER" id="PTHR45266:SF3">
    <property type="entry name" value="OXALOACETATE DECARBOXYLASE ALPHA CHAIN"/>
    <property type="match status" value="1"/>
</dbReference>
<evidence type="ECO:0000256" key="1">
    <source>
        <dbReference type="ARBA" id="ARBA00023267"/>
    </source>
</evidence>
<dbReference type="InterPro" id="IPR050709">
    <property type="entry name" value="Biotin_Carboxyl_Carrier/Decarb"/>
</dbReference>
<evidence type="ECO:0000313" key="4">
    <source>
        <dbReference type="Proteomes" id="UP000198870"/>
    </source>
</evidence>
<sequence length="174" mass="18158">MDYRCKTGDTETTLTCTTHKDGFSTEMDGTPYSVSAVPVDETKLHLCINGRGLLAHVEAIEGGKRVTIGGISMDVLDADRLAHTPSAPDELPGDVTPPMPSVVVAVLVAPGDHVDKGTPLVTLSAMKMETTLAAPFDAMVSAINTNPGDQVMPGEILVSIEPKGQEEEKTGTGG</sequence>
<dbReference type="SUPFAM" id="SSF51230">
    <property type="entry name" value="Single hybrid motif"/>
    <property type="match status" value="1"/>
</dbReference>
<dbReference type="PANTHER" id="PTHR45266">
    <property type="entry name" value="OXALOACETATE DECARBOXYLASE ALPHA CHAIN"/>
    <property type="match status" value="1"/>
</dbReference>
<feature type="domain" description="Lipoyl-binding" evidence="2">
    <location>
        <begin position="86"/>
        <end position="161"/>
    </location>
</feature>
<accession>A0A1G5GRS5</accession>
<dbReference type="PROSITE" id="PS50968">
    <property type="entry name" value="BIOTINYL_LIPOYL"/>
    <property type="match status" value="1"/>
</dbReference>
<dbReference type="RefSeq" id="WP_217640325.1">
    <property type="nucleotide sequence ID" value="NZ_FMUX01000011.1"/>
</dbReference>
<gene>
    <name evidence="3" type="ORF">SAMN05216233_11192</name>
</gene>
<dbReference type="AlphaFoldDB" id="A0A1G5GRS5"/>